<feature type="transmembrane region" description="Helical" evidence="7">
    <location>
        <begin position="21"/>
        <end position="44"/>
    </location>
</feature>
<keyword evidence="6 7" id="KW-0472">Membrane</keyword>
<dbReference type="InterPro" id="IPR003439">
    <property type="entry name" value="ABC_transporter-like_ATP-bd"/>
</dbReference>
<feature type="domain" description="ABC transporter" evidence="8">
    <location>
        <begin position="330"/>
        <end position="566"/>
    </location>
</feature>
<dbReference type="OrthoDB" id="9787557at2"/>
<keyword evidence="11" id="KW-1185">Reference proteome</keyword>
<organism evidence="10 11">
    <name type="scientific">Jejubacter calystegiae</name>
    <dbReference type="NCBI Taxonomy" id="2579935"/>
    <lineage>
        <taxon>Bacteria</taxon>
        <taxon>Pseudomonadati</taxon>
        <taxon>Pseudomonadota</taxon>
        <taxon>Gammaproteobacteria</taxon>
        <taxon>Enterobacterales</taxon>
        <taxon>Enterobacteriaceae</taxon>
        <taxon>Jejubacter</taxon>
    </lineage>
</organism>
<keyword evidence="3" id="KW-0547">Nucleotide-binding</keyword>
<name>A0A4P8YHU7_9ENTR</name>
<dbReference type="AlphaFoldDB" id="A0A4P8YHU7"/>
<dbReference type="Proteomes" id="UP000302163">
    <property type="component" value="Chromosome"/>
</dbReference>
<evidence type="ECO:0000256" key="7">
    <source>
        <dbReference type="SAM" id="Phobius"/>
    </source>
</evidence>
<dbReference type="SUPFAM" id="SSF90123">
    <property type="entry name" value="ABC transporter transmembrane region"/>
    <property type="match status" value="1"/>
</dbReference>
<evidence type="ECO:0000256" key="2">
    <source>
        <dbReference type="ARBA" id="ARBA00022692"/>
    </source>
</evidence>
<feature type="transmembrane region" description="Helical" evidence="7">
    <location>
        <begin position="56"/>
        <end position="78"/>
    </location>
</feature>
<dbReference type="RefSeq" id="WP_138095192.1">
    <property type="nucleotide sequence ID" value="NZ_CP040428.1"/>
</dbReference>
<keyword evidence="5 7" id="KW-1133">Transmembrane helix</keyword>
<feature type="domain" description="ABC transmembrane type-1" evidence="9">
    <location>
        <begin position="24"/>
        <end position="299"/>
    </location>
</feature>
<dbReference type="InterPro" id="IPR036640">
    <property type="entry name" value="ABC1_TM_sf"/>
</dbReference>
<dbReference type="EMBL" id="CP040428">
    <property type="protein sequence ID" value="QCT19308.1"/>
    <property type="molecule type" value="Genomic_DNA"/>
</dbReference>
<accession>A0A4P8YHU7</accession>
<dbReference type="GO" id="GO:0030256">
    <property type="term" value="C:type I protein secretion system complex"/>
    <property type="evidence" value="ECO:0007669"/>
    <property type="project" value="InterPro"/>
</dbReference>
<feature type="transmembrane region" description="Helical" evidence="7">
    <location>
        <begin position="158"/>
        <end position="178"/>
    </location>
</feature>
<evidence type="ECO:0000256" key="5">
    <source>
        <dbReference type="ARBA" id="ARBA00022989"/>
    </source>
</evidence>
<dbReference type="SUPFAM" id="SSF52540">
    <property type="entry name" value="P-loop containing nucleoside triphosphate hydrolases"/>
    <property type="match status" value="1"/>
</dbReference>
<dbReference type="GO" id="GO:0016887">
    <property type="term" value="F:ATP hydrolysis activity"/>
    <property type="evidence" value="ECO:0007669"/>
    <property type="project" value="InterPro"/>
</dbReference>
<dbReference type="InterPro" id="IPR010128">
    <property type="entry name" value="ATPase_T1SS_PrtD-like"/>
</dbReference>
<dbReference type="SMART" id="SM00382">
    <property type="entry name" value="AAA"/>
    <property type="match status" value="1"/>
</dbReference>
<dbReference type="CDD" id="cd18586">
    <property type="entry name" value="ABC_6TM_PrtD_like"/>
    <property type="match status" value="1"/>
</dbReference>
<dbReference type="PROSITE" id="PS50893">
    <property type="entry name" value="ABC_TRANSPORTER_2"/>
    <property type="match status" value="1"/>
</dbReference>
<dbReference type="GO" id="GO:0015421">
    <property type="term" value="F:ABC-type oligopeptide transporter activity"/>
    <property type="evidence" value="ECO:0007669"/>
    <property type="project" value="TreeGrafter"/>
</dbReference>
<dbReference type="Pfam" id="PF00664">
    <property type="entry name" value="ABC_membrane"/>
    <property type="match status" value="1"/>
</dbReference>
<dbReference type="InterPro" id="IPR039421">
    <property type="entry name" value="Type_1_exporter"/>
</dbReference>
<dbReference type="Pfam" id="PF00005">
    <property type="entry name" value="ABC_tran"/>
    <property type="match status" value="1"/>
</dbReference>
<reference evidence="10 11" key="1">
    <citation type="submission" date="2019-05" db="EMBL/GenBank/DDBJ databases">
        <title>Complete genome sequence of Izhakiella calystegiae KSNA2, an endophyte isolated from beach morning glory (Calystegia soldanella).</title>
        <authorList>
            <person name="Jiang L."/>
            <person name="Jeong J.C."/>
            <person name="Kim C.Y."/>
            <person name="Kim D.H."/>
            <person name="Kim S.W."/>
            <person name="Lee j."/>
        </authorList>
    </citation>
    <scope>NUCLEOTIDE SEQUENCE [LARGE SCALE GENOMIC DNA]</scope>
    <source>
        <strain evidence="10 11">KSNA2</strain>
    </source>
</reference>
<evidence type="ECO:0000256" key="1">
    <source>
        <dbReference type="ARBA" id="ARBA00004651"/>
    </source>
</evidence>
<gene>
    <name evidence="10" type="ORF">FEM41_06360</name>
</gene>
<evidence type="ECO:0000256" key="4">
    <source>
        <dbReference type="ARBA" id="ARBA00022840"/>
    </source>
</evidence>
<dbReference type="PROSITE" id="PS50929">
    <property type="entry name" value="ABC_TM1F"/>
    <property type="match status" value="1"/>
</dbReference>
<dbReference type="InterPro" id="IPR017871">
    <property type="entry name" value="ABC_transporter-like_CS"/>
</dbReference>
<feature type="transmembrane region" description="Helical" evidence="7">
    <location>
        <begin position="132"/>
        <end position="152"/>
    </location>
</feature>
<dbReference type="InterPro" id="IPR047957">
    <property type="entry name" value="ABC_AprD-like_6TM"/>
</dbReference>
<evidence type="ECO:0000256" key="6">
    <source>
        <dbReference type="ARBA" id="ARBA00023136"/>
    </source>
</evidence>
<evidence type="ECO:0000313" key="10">
    <source>
        <dbReference type="EMBL" id="QCT19308.1"/>
    </source>
</evidence>
<dbReference type="PANTHER" id="PTHR43394">
    <property type="entry name" value="ATP-DEPENDENT PERMEASE MDL1, MITOCHONDRIAL"/>
    <property type="match status" value="1"/>
</dbReference>
<dbReference type="Gene3D" id="1.20.1560.10">
    <property type="entry name" value="ABC transporter type 1, transmembrane domain"/>
    <property type="match status" value="1"/>
</dbReference>
<evidence type="ECO:0000259" key="8">
    <source>
        <dbReference type="PROSITE" id="PS50893"/>
    </source>
</evidence>
<keyword evidence="2 7" id="KW-0812">Transmembrane</keyword>
<keyword evidence="4" id="KW-0067">ATP-binding</keyword>
<dbReference type="PROSITE" id="PS00211">
    <property type="entry name" value="ABC_TRANSPORTER_1"/>
    <property type="match status" value="1"/>
</dbReference>
<dbReference type="KEGG" id="izh:FEM41_06360"/>
<protein>
    <submittedName>
        <fullName evidence="10">Type I secretion system permease/ATPase</fullName>
    </submittedName>
</protein>
<dbReference type="InterPro" id="IPR003593">
    <property type="entry name" value="AAA+_ATPase"/>
</dbReference>
<dbReference type="GO" id="GO:0030253">
    <property type="term" value="P:protein secretion by the type I secretion system"/>
    <property type="evidence" value="ECO:0007669"/>
    <property type="project" value="InterPro"/>
</dbReference>
<dbReference type="NCBIfam" id="TIGR01842">
    <property type="entry name" value="type_I_sec_PrtD"/>
    <property type="match status" value="1"/>
</dbReference>
<dbReference type="GO" id="GO:0005524">
    <property type="term" value="F:ATP binding"/>
    <property type="evidence" value="ECO:0007669"/>
    <property type="project" value="UniProtKB-KW"/>
</dbReference>
<evidence type="ECO:0000313" key="11">
    <source>
        <dbReference type="Proteomes" id="UP000302163"/>
    </source>
</evidence>
<dbReference type="GO" id="GO:0005886">
    <property type="term" value="C:plasma membrane"/>
    <property type="evidence" value="ECO:0007669"/>
    <property type="project" value="UniProtKB-SubCell"/>
</dbReference>
<dbReference type="Gene3D" id="3.40.50.300">
    <property type="entry name" value="P-loop containing nucleotide triphosphate hydrolases"/>
    <property type="match status" value="1"/>
</dbReference>
<evidence type="ECO:0000256" key="3">
    <source>
        <dbReference type="ARBA" id="ARBA00022741"/>
    </source>
</evidence>
<comment type="subcellular location">
    <subcellularLocation>
        <location evidence="1">Cell membrane</location>
        <topology evidence="1">Multi-pass membrane protein</topology>
    </subcellularLocation>
</comment>
<sequence length="570" mass="62709">MPKYSAMKFIIHSFRNHKRSLWYIALFSSLINLLILFPSIYMLQVYDRVLPSRNEITLIMLSIMVVGALGMIALLEYCRSMITIWISKQVDDKLSRSVYQAAFIANLHRKNQDTAACLNDVTTVRQFFTGNAIFAFIDAPWFPVFILVIFLFNPLLGLFALAGSALLMTLALINHKLIQQPLSEAGKLSHQSTNMAGITLRHASTIEAMGLLPNFQRRWWAIHEKFIQLQQQASEYNTRLTSITRFTRMSLQSLILGLGGWLTINGQLTPGMMIAGSILLGRALAPIEQLIIAWKQWGNTRSALIRLDNLLASHPTASAKMALPTPQGRLDLKNVALASAQDSDKMILNQITFSLNAGEVLGIIGASASGKSTLAQLILGLQPATSGTVRIDGADIRQWDRTQLGPSIGYLSQEVEIFPGSIAENIARFNTIDANKVIEAAKLAGVHEMILRLPGGYDTLAEHGGVRLSGGQKQRIALARALYDSPKLVVLDEPDASLDDAGIIALAQALTALQKIKTTVILITHRKQLLSLTHKVLVMQEGRIGEFGETRSILTKMIKPVSAIKQQATA</sequence>
<evidence type="ECO:0000259" key="9">
    <source>
        <dbReference type="PROSITE" id="PS50929"/>
    </source>
</evidence>
<dbReference type="PANTHER" id="PTHR43394:SF1">
    <property type="entry name" value="ATP-BINDING CASSETTE SUB-FAMILY B MEMBER 10, MITOCHONDRIAL"/>
    <property type="match status" value="1"/>
</dbReference>
<proteinExistence type="predicted"/>
<dbReference type="InterPro" id="IPR011527">
    <property type="entry name" value="ABC1_TM_dom"/>
</dbReference>
<dbReference type="InterPro" id="IPR027417">
    <property type="entry name" value="P-loop_NTPase"/>
</dbReference>